<keyword evidence="4" id="KW-1185">Reference proteome</keyword>
<dbReference type="RefSeq" id="WP_109661058.1">
    <property type="nucleotide sequence ID" value="NZ_QGEG01000001.1"/>
</dbReference>
<dbReference type="PANTHER" id="PTHR36435">
    <property type="entry name" value="SLR1288 PROTEIN"/>
    <property type="match status" value="1"/>
</dbReference>
<evidence type="ECO:0000313" key="4">
    <source>
        <dbReference type="Proteomes" id="UP000245762"/>
    </source>
</evidence>
<organism evidence="3 4">
    <name type="scientific">Flagellimonas aquimarina</name>
    <dbReference type="NCBI Taxonomy" id="2201895"/>
    <lineage>
        <taxon>Bacteria</taxon>
        <taxon>Pseudomonadati</taxon>
        <taxon>Bacteroidota</taxon>
        <taxon>Flavobacteriia</taxon>
        <taxon>Flavobacteriales</taxon>
        <taxon>Flavobacteriaceae</taxon>
        <taxon>Flagellimonas</taxon>
    </lineage>
</organism>
<evidence type="ECO:0000259" key="2">
    <source>
        <dbReference type="Pfam" id="PF02517"/>
    </source>
</evidence>
<dbReference type="GO" id="GO:0080120">
    <property type="term" value="P:CAAX-box protein maturation"/>
    <property type="evidence" value="ECO:0007669"/>
    <property type="project" value="UniProtKB-ARBA"/>
</dbReference>
<feature type="transmembrane region" description="Helical" evidence="1">
    <location>
        <begin position="43"/>
        <end position="62"/>
    </location>
</feature>
<evidence type="ECO:0000313" key="3">
    <source>
        <dbReference type="EMBL" id="PWL40331.1"/>
    </source>
</evidence>
<protein>
    <recommendedName>
        <fullName evidence="2">CAAX prenyl protease 2/Lysostaphin resistance protein A-like domain-containing protein</fullName>
    </recommendedName>
</protein>
<feature type="transmembrane region" description="Helical" evidence="1">
    <location>
        <begin position="177"/>
        <end position="195"/>
    </location>
</feature>
<feature type="transmembrane region" description="Helical" evidence="1">
    <location>
        <begin position="154"/>
        <end position="171"/>
    </location>
</feature>
<name>A0A316L391_9FLAO</name>
<keyword evidence="1" id="KW-0812">Transmembrane</keyword>
<dbReference type="OrthoDB" id="9779573at2"/>
<gene>
    <name evidence="3" type="ORF">DKG77_05790</name>
</gene>
<dbReference type="Proteomes" id="UP000245762">
    <property type="component" value="Unassembled WGS sequence"/>
</dbReference>
<keyword evidence="1" id="KW-1133">Transmembrane helix</keyword>
<dbReference type="AlphaFoldDB" id="A0A316L391"/>
<feature type="domain" description="CAAX prenyl protease 2/Lysostaphin resistance protein A-like" evidence="2">
    <location>
        <begin position="123"/>
        <end position="213"/>
    </location>
</feature>
<dbReference type="GO" id="GO:0004175">
    <property type="term" value="F:endopeptidase activity"/>
    <property type="evidence" value="ECO:0007669"/>
    <property type="project" value="UniProtKB-ARBA"/>
</dbReference>
<sequence length="225" mass="24905">MMKALKSIPRITILGLLIALFGPPLVIYIAGELAPEMYTDKFIVVKELLVFAITTVLILLIYKGEKQTLASIGLHGKHWGKSILLALALTLISCAVLIFLAWVLSLAGIPVGGDEGGKYKSVSLWAWTLVVLRAGVVEEICYRGYVMERIEKWTGSWYAYFLIPLVIFALLHYSQGAAGIIISFIIGGILAFSYWKKRDLKANIIAHFLVDLVPNVILPLFISEL</sequence>
<comment type="caution">
    <text evidence="3">The sequence shown here is derived from an EMBL/GenBank/DDBJ whole genome shotgun (WGS) entry which is preliminary data.</text>
</comment>
<dbReference type="EMBL" id="QGEG01000001">
    <property type="protein sequence ID" value="PWL40331.1"/>
    <property type="molecule type" value="Genomic_DNA"/>
</dbReference>
<dbReference type="Pfam" id="PF02517">
    <property type="entry name" value="Rce1-like"/>
    <property type="match status" value="1"/>
</dbReference>
<feature type="transmembrane region" description="Helical" evidence="1">
    <location>
        <begin position="83"/>
        <end position="104"/>
    </location>
</feature>
<dbReference type="InterPro" id="IPR003675">
    <property type="entry name" value="Rce1/LyrA-like_dom"/>
</dbReference>
<dbReference type="PANTHER" id="PTHR36435:SF1">
    <property type="entry name" value="CAAX AMINO TERMINAL PROTEASE FAMILY PROTEIN"/>
    <property type="match status" value="1"/>
</dbReference>
<reference evidence="3 4" key="1">
    <citation type="submission" date="2018-05" db="EMBL/GenBank/DDBJ databases">
        <title>Complete genome sequence of Flagellimonas aquimarina ECD12 isolated from seaweed Ecklonia cava.</title>
        <authorList>
            <person name="Choi S."/>
            <person name="Seong C."/>
        </authorList>
    </citation>
    <scope>NUCLEOTIDE SEQUENCE [LARGE SCALE GENOMIC DNA]</scope>
    <source>
        <strain evidence="3 4">ECD12</strain>
    </source>
</reference>
<proteinExistence type="predicted"/>
<feature type="transmembrane region" description="Helical" evidence="1">
    <location>
        <begin position="124"/>
        <end position="142"/>
    </location>
</feature>
<evidence type="ECO:0000256" key="1">
    <source>
        <dbReference type="SAM" id="Phobius"/>
    </source>
</evidence>
<accession>A0A316L391</accession>
<feature type="transmembrane region" description="Helical" evidence="1">
    <location>
        <begin position="12"/>
        <end position="31"/>
    </location>
</feature>
<dbReference type="InterPro" id="IPR052710">
    <property type="entry name" value="CAAX_protease"/>
</dbReference>
<keyword evidence="1" id="KW-0472">Membrane</keyword>